<dbReference type="Pfam" id="PF00155">
    <property type="entry name" value="Aminotran_1_2"/>
    <property type="match status" value="1"/>
</dbReference>
<evidence type="ECO:0000256" key="8">
    <source>
        <dbReference type="RuleBase" id="RU003693"/>
    </source>
</evidence>
<feature type="domain" description="Aminotransferase class I/classII large" evidence="9">
    <location>
        <begin position="1"/>
        <end position="151"/>
    </location>
</feature>
<keyword evidence="6" id="KW-0012">Acyltransferase</keyword>
<evidence type="ECO:0000256" key="1">
    <source>
        <dbReference type="ARBA" id="ARBA00001933"/>
    </source>
</evidence>
<dbReference type="PANTHER" id="PTHR13693:SF3">
    <property type="entry name" value="LD36009P"/>
    <property type="match status" value="1"/>
</dbReference>
<reference evidence="10" key="2">
    <citation type="submission" date="2014-07" db="EMBL/GenBank/DDBJ databases">
        <authorList>
            <person name="Hull J."/>
        </authorList>
    </citation>
    <scope>NUCLEOTIDE SEQUENCE</scope>
</reference>
<dbReference type="AlphaFoldDB" id="A0A0A9WV63"/>
<dbReference type="SUPFAM" id="SSF53383">
    <property type="entry name" value="PLP-dependent transferases"/>
    <property type="match status" value="1"/>
</dbReference>
<dbReference type="InterPro" id="IPR015422">
    <property type="entry name" value="PyrdxlP-dep_Trfase_small"/>
</dbReference>
<dbReference type="GO" id="GO:0030170">
    <property type="term" value="F:pyridoxal phosphate binding"/>
    <property type="evidence" value="ECO:0007669"/>
    <property type="project" value="InterPro"/>
</dbReference>
<evidence type="ECO:0000259" key="9">
    <source>
        <dbReference type="Pfam" id="PF00155"/>
    </source>
</evidence>
<organism evidence="10">
    <name type="scientific">Lygus hesperus</name>
    <name type="common">Western plant bug</name>
    <dbReference type="NCBI Taxonomy" id="30085"/>
    <lineage>
        <taxon>Eukaryota</taxon>
        <taxon>Metazoa</taxon>
        <taxon>Ecdysozoa</taxon>
        <taxon>Arthropoda</taxon>
        <taxon>Hexapoda</taxon>
        <taxon>Insecta</taxon>
        <taxon>Pterygota</taxon>
        <taxon>Neoptera</taxon>
        <taxon>Paraneoptera</taxon>
        <taxon>Hemiptera</taxon>
        <taxon>Heteroptera</taxon>
        <taxon>Panheteroptera</taxon>
        <taxon>Cimicomorpha</taxon>
        <taxon>Miridae</taxon>
        <taxon>Mirini</taxon>
        <taxon>Lygus</taxon>
    </lineage>
</organism>
<dbReference type="GO" id="GO:0046513">
    <property type="term" value="P:ceramide biosynthetic process"/>
    <property type="evidence" value="ECO:0007669"/>
    <property type="project" value="TreeGrafter"/>
</dbReference>
<dbReference type="InterPro" id="IPR015421">
    <property type="entry name" value="PyrdxlP-dep_Trfase_major"/>
</dbReference>
<reference evidence="10" key="1">
    <citation type="journal article" date="2014" name="PLoS ONE">
        <title>Transcriptome-Based Identification of ABC Transporters in the Western Tarnished Plant Bug Lygus hesperus.</title>
        <authorList>
            <person name="Hull J.J."/>
            <person name="Chaney K."/>
            <person name="Geib S.M."/>
            <person name="Fabrick J.A."/>
            <person name="Brent C.S."/>
            <person name="Walsh D."/>
            <person name="Lavine L.C."/>
        </authorList>
    </citation>
    <scope>NUCLEOTIDE SEQUENCE</scope>
</reference>
<comment type="cofactor">
    <cofactor evidence="1 8">
        <name>pyridoxal 5'-phosphate</name>
        <dbReference type="ChEBI" id="CHEBI:597326"/>
    </cofactor>
</comment>
<protein>
    <recommendedName>
        <fullName evidence="3">serine C-palmitoyltransferase</fullName>
        <ecNumber evidence="3">2.3.1.50</ecNumber>
    </recommendedName>
</protein>
<evidence type="ECO:0000256" key="5">
    <source>
        <dbReference type="ARBA" id="ARBA00022898"/>
    </source>
</evidence>
<keyword evidence="4 10" id="KW-0808">Transferase</keyword>
<comment type="catalytic activity">
    <reaction evidence="7">
        <text>L-serine + hexadecanoyl-CoA + H(+) = 3-oxosphinganine + CO2 + CoA</text>
        <dbReference type="Rhea" id="RHEA:14761"/>
        <dbReference type="ChEBI" id="CHEBI:15378"/>
        <dbReference type="ChEBI" id="CHEBI:16526"/>
        <dbReference type="ChEBI" id="CHEBI:33384"/>
        <dbReference type="ChEBI" id="CHEBI:57287"/>
        <dbReference type="ChEBI" id="CHEBI:57379"/>
        <dbReference type="ChEBI" id="CHEBI:58299"/>
        <dbReference type="EC" id="2.3.1.50"/>
    </reaction>
</comment>
<evidence type="ECO:0000313" key="11">
    <source>
        <dbReference type="EMBL" id="JAP97388.1"/>
    </source>
</evidence>
<dbReference type="InterPro" id="IPR015424">
    <property type="entry name" value="PyrdxlP-dep_Trfase"/>
</dbReference>
<name>A0A0A9WV63_LYGHE</name>
<dbReference type="PROSITE" id="PS00599">
    <property type="entry name" value="AA_TRANSFER_CLASS_2"/>
    <property type="match status" value="1"/>
</dbReference>
<dbReference type="GO" id="GO:0017059">
    <property type="term" value="C:serine palmitoyltransferase complex"/>
    <property type="evidence" value="ECO:0007669"/>
    <property type="project" value="TreeGrafter"/>
</dbReference>
<reference evidence="11" key="3">
    <citation type="journal article" date="2016" name="Gigascience">
        <title>De novo construction of an expanded transcriptome assembly for the western tarnished plant bug, Lygus hesperus.</title>
        <authorList>
            <person name="Tassone E.E."/>
            <person name="Geib S.M."/>
            <person name="Hall B."/>
            <person name="Fabrick J.A."/>
            <person name="Brent C.S."/>
            <person name="Hull J.J."/>
        </authorList>
    </citation>
    <scope>NUCLEOTIDE SEQUENCE</scope>
</reference>
<dbReference type="GO" id="GO:0004758">
    <property type="term" value="F:serine C-palmitoyltransferase activity"/>
    <property type="evidence" value="ECO:0007669"/>
    <property type="project" value="UniProtKB-EC"/>
</dbReference>
<evidence type="ECO:0000256" key="2">
    <source>
        <dbReference type="ARBA" id="ARBA00008392"/>
    </source>
</evidence>
<comment type="similarity">
    <text evidence="2 8">Belongs to the class-II pyridoxal-phosphate-dependent aminotransferase family.</text>
</comment>
<evidence type="ECO:0000313" key="10">
    <source>
        <dbReference type="EMBL" id="JAG12372.1"/>
    </source>
</evidence>
<gene>
    <name evidence="10" type="primary">sptB_1</name>
    <name evidence="11" type="synonym">sptB_0</name>
    <name evidence="10" type="ORF">CM83_12538</name>
    <name evidence="11" type="ORF">g.2709</name>
</gene>
<evidence type="ECO:0000256" key="6">
    <source>
        <dbReference type="ARBA" id="ARBA00023315"/>
    </source>
</evidence>
<dbReference type="Gene3D" id="3.90.1150.10">
    <property type="entry name" value="Aspartate Aminotransferase, domain 1"/>
    <property type="match status" value="1"/>
</dbReference>
<dbReference type="GO" id="GO:0046512">
    <property type="term" value="P:sphingosine biosynthetic process"/>
    <property type="evidence" value="ECO:0007669"/>
    <property type="project" value="TreeGrafter"/>
</dbReference>
<keyword evidence="5 8" id="KW-0663">Pyridoxal phosphate</keyword>
<dbReference type="InterPro" id="IPR050087">
    <property type="entry name" value="AON_synthase_class-II"/>
</dbReference>
<dbReference type="InterPro" id="IPR001917">
    <property type="entry name" value="Aminotrans_II_pyridoxalP_BS"/>
</dbReference>
<dbReference type="PANTHER" id="PTHR13693">
    <property type="entry name" value="CLASS II AMINOTRANSFERASE/8-AMINO-7-OXONONANOATE SYNTHASE"/>
    <property type="match status" value="1"/>
</dbReference>
<evidence type="ECO:0000256" key="4">
    <source>
        <dbReference type="ARBA" id="ARBA00022679"/>
    </source>
</evidence>
<sequence>MGTFTKSFGSIGGYIAADQSVIDYLRCHSSIALHCDTLAPPCAQQILSVLEVLEGQDGTDLGMKRIAQLKENSRFLRDGLEKLGFIILGDNTSPVVPVMCYNSGKMLSLSRKCLERGLAIVVVGYPATSLLENRIRFCVSAAHTREDLQFTLDVLEELCSEVYLQYNHKRRFPFLL</sequence>
<dbReference type="EMBL" id="GDHC01021240">
    <property type="protein sequence ID" value="JAP97388.1"/>
    <property type="molecule type" value="Transcribed_RNA"/>
</dbReference>
<dbReference type="InterPro" id="IPR004839">
    <property type="entry name" value="Aminotransferase_I/II_large"/>
</dbReference>
<dbReference type="GO" id="GO:0016020">
    <property type="term" value="C:membrane"/>
    <property type="evidence" value="ECO:0007669"/>
    <property type="project" value="GOC"/>
</dbReference>
<dbReference type="EC" id="2.3.1.50" evidence="3"/>
<dbReference type="EMBL" id="GBHO01031232">
    <property type="protein sequence ID" value="JAG12372.1"/>
    <property type="molecule type" value="Transcribed_RNA"/>
</dbReference>
<evidence type="ECO:0000256" key="3">
    <source>
        <dbReference type="ARBA" id="ARBA00013220"/>
    </source>
</evidence>
<evidence type="ECO:0000256" key="7">
    <source>
        <dbReference type="ARBA" id="ARBA00048528"/>
    </source>
</evidence>
<proteinExistence type="inferred from homology"/>
<dbReference type="Gene3D" id="3.40.640.10">
    <property type="entry name" value="Type I PLP-dependent aspartate aminotransferase-like (Major domain)"/>
    <property type="match status" value="1"/>
</dbReference>
<accession>A0A0A9WV63</accession>